<dbReference type="OMA" id="WGSHDLR"/>
<dbReference type="GO" id="GO:0008967">
    <property type="term" value="F:phosphoglycolate phosphatase activity"/>
    <property type="evidence" value="ECO:0007669"/>
    <property type="project" value="TreeGrafter"/>
</dbReference>
<dbReference type="KEGG" id="olu:OSTLU_29407"/>
<name>A4SAX0_OSTLU</name>
<dbReference type="InterPro" id="IPR023198">
    <property type="entry name" value="PGP-like_dom2"/>
</dbReference>
<dbReference type="Pfam" id="PF13419">
    <property type="entry name" value="HAD_2"/>
    <property type="match status" value="1"/>
</dbReference>
<dbReference type="OrthoDB" id="269227at2759"/>
<dbReference type="InterPro" id="IPR023214">
    <property type="entry name" value="HAD_sf"/>
</dbReference>
<proteinExistence type="predicted"/>
<evidence type="ECO:0000256" key="1">
    <source>
        <dbReference type="SAM" id="MobiDB-lite"/>
    </source>
</evidence>
<dbReference type="PANTHER" id="PTHR43434">
    <property type="entry name" value="PHOSPHOGLYCOLATE PHOSPHATASE"/>
    <property type="match status" value="1"/>
</dbReference>
<gene>
    <name evidence="2" type="ORF">OSTLU_29407</name>
</gene>
<dbReference type="EMBL" id="CP000600">
    <property type="protein sequence ID" value="ABP00995.1"/>
    <property type="molecule type" value="Genomic_DNA"/>
</dbReference>
<dbReference type="RefSeq" id="XP_001422678.1">
    <property type="nucleotide sequence ID" value="XM_001422641.1"/>
</dbReference>
<dbReference type="PANTHER" id="PTHR43434:SF1">
    <property type="entry name" value="PHOSPHOGLYCOLATE PHOSPHATASE"/>
    <property type="match status" value="1"/>
</dbReference>
<evidence type="ECO:0000313" key="2">
    <source>
        <dbReference type="EMBL" id="ABP00995.1"/>
    </source>
</evidence>
<keyword evidence="3" id="KW-1185">Reference proteome</keyword>
<dbReference type="GO" id="GO:0005829">
    <property type="term" value="C:cytosol"/>
    <property type="evidence" value="ECO:0007669"/>
    <property type="project" value="TreeGrafter"/>
</dbReference>
<dbReference type="SUPFAM" id="SSF56784">
    <property type="entry name" value="HAD-like"/>
    <property type="match status" value="1"/>
</dbReference>
<dbReference type="AlphaFoldDB" id="A4SAX0"/>
<dbReference type="Gene3D" id="3.40.50.1000">
    <property type="entry name" value="HAD superfamily/HAD-like"/>
    <property type="match status" value="1"/>
</dbReference>
<sequence>MATLGASPPPRATRGATAARASSASRGDSNRAALRRARVVLWDVDGTLADSTELGFSSTNKVLRDAALREITRDEYLRGTRYTTPRRLAWHATKNADDACGEALGAAFDDAYVALVTTTTAGFYPGIARIVVRLREEGRKQAVLSNACGAYARAVIAANECVDVMARVYGADDVPRAKPEPDGLVQIARELGLDGIDRSMAYVGDAPSDGAAAKSAGMLAVGVNWGSHDLREEANARNFHVVFDTVEELAASLFDD</sequence>
<dbReference type="eggNOG" id="ENOG502S1S7">
    <property type="taxonomic scope" value="Eukaryota"/>
</dbReference>
<dbReference type="SFLD" id="SFLDS00003">
    <property type="entry name" value="Haloacid_Dehalogenase"/>
    <property type="match status" value="1"/>
</dbReference>
<evidence type="ECO:0000313" key="3">
    <source>
        <dbReference type="Proteomes" id="UP000001568"/>
    </source>
</evidence>
<dbReference type="PRINTS" id="PR00413">
    <property type="entry name" value="HADHALOGNASE"/>
</dbReference>
<dbReference type="HOGENOM" id="CLU_045011_19_0_1"/>
<reference evidence="2 3" key="1">
    <citation type="journal article" date="2007" name="Proc. Natl. Acad. Sci. U.S.A.">
        <title>The tiny eukaryote Ostreococcus provides genomic insights into the paradox of plankton speciation.</title>
        <authorList>
            <person name="Palenik B."/>
            <person name="Grimwood J."/>
            <person name="Aerts A."/>
            <person name="Rouze P."/>
            <person name="Salamov A."/>
            <person name="Putnam N."/>
            <person name="Dupont C."/>
            <person name="Jorgensen R."/>
            <person name="Derelle E."/>
            <person name="Rombauts S."/>
            <person name="Zhou K."/>
            <person name="Otillar R."/>
            <person name="Merchant S.S."/>
            <person name="Podell S."/>
            <person name="Gaasterland T."/>
            <person name="Napoli C."/>
            <person name="Gendler K."/>
            <person name="Manuell A."/>
            <person name="Tai V."/>
            <person name="Vallon O."/>
            <person name="Piganeau G."/>
            <person name="Jancek S."/>
            <person name="Heijde M."/>
            <person name="Jabbari K."/>
            <person name="Bowler C."/>
            <person name="Lohr M."/>
            <person name="Robbens S."/>
            <person name="Werner G."/>
            <person name="Dubchak I."/>
            <person name="Pazour G.J."/>
            <person name="Ren Q."/>
            <person name="Paulsen I."/>
            <person name="Delwiche C."/>
            <person name="Schmutz J."/>
            <person name="Rokhsar D."/>
            <person name="Van de Peer Y."/>
            <person name="Moreau H."/>
            <person name="Grigoriev I.V."/>
        </authorList>
    </citation>
    <scope>NUCLEOTIDE SEQUENCE [LARGE SCALE GENOMIC DNA]</scope>
    <source>
        <strain evidence="2 3">CCE9901</strain>
    </source>
</reference>
<dbReference type="Gene3D" id="1.10.150.240">
    <property type="entry name" value="Putative phosphatase, domain 2"/>
    <property type="match status" value="1"/>
</dbReference>
<dbReference type="InterPro" id="IPR050155">
    <property type="entry name" value="HAD-like_hydrolase_sf"/>
</dbReference>
<dbReference type="GO" id="GO:0006281">
    <property type="term" value="P:DNA repair"/>
    <property type="evidence" value="ECO:0007669"/>
    <property type="project" value="TreeGrafter"/>
</dbReference>
<dbReference type="InterPro" id="IPR006439">
    <property type="entry name" value="HAD-SF_hydro_IA"/>
</dbReference>
<dbReference type="SFLD" id="SFLDG01129">
    <property type="entry name" value="C1.5:_HAD__Beta-PGM__Phosphata"/>
    <property type="match status" value="1"/>
</dbReference>
<feature type="compositionally biased region" description="Low complexity" evidence="1">
    <location>
        <begin position="12"/>
        <end position="29"/>
    </location>
</feature>
<dbReference type="InterPro" id="IPR041492">
    <property type="entry name" value="HAD_2"/>
</dbReference>
<protein>
    <submittedName>
        <fullName evidence="2">Uncharacterized protein</fullName>
    </submittedName>
</protein>
<organism evidence="2 3">
    <name type="scientific">Ostreococcus lucimarinus (strain CCE9901)</name>
    <dbReference type="NCBI Taxonomy" id="436017"/>
    <lineage>
        <taxon>Eukaryota</taxon>
        <taxon>Viridiplantae</taxon>
        <taxon>Chlorophyta</taxon>
        <taxon>Mamiellophyceae</taxon>
        <taxon>Mamiellales</taxon>
        <taxon>Bathycoccaceae</taxon>
        <taxon>Ostreococcus</taxon>
    </lineage>
</organism>
<feature type="region of interest" description="Disordered" evidence="1">
    <location>
        <begin position="1"/>
        <end position="29"/>
    </location>
</feature>
<dbReference type="Proteomes" id="UP000001568">
    <property type="component" value="Chromosome 20"/>
</dbReference>
<accession>A4SAX0</accession>
<dbReference type="Gramene" id="ABP00995">
    <property type="protein sequence ID" value="ABP00995"/>
    <property type="gene ID" value="OSTLU_29407"/>
</dbReference>
<dbReference type="GeneID" id="5006570"/>
<dbReference type="InterPro" id="IPR036412">
    <property type="entry name" value="HAD-like_sf"/>
</dbReference>